<reference evidence="3 4" key="1">
    <citation type="journal article" date="2018" name="Front. Plant Sci.">
        <title>Red Clover (Trifolium pratense) and Zigzag Clover (T. medium) - A Picture of Genomic Similarities and Differences.</title>
        <authorList>
            <person name="Dluhosova J."/>
            <person name="Istvanek J."/>
            <person name="Nedelnik J."/>
            <person name="Repkova J."/>
        </authorList>
    </citation>
    <scope>NUCLEOTIDE SEQUENCE [LARGE SCALE GENOMIC DNA]</scope>
    <source>
        <strain evidence="4">cv. 10/8</strain>
        <tissue evidence="3">Leaf</tissue>
    </source>
</reference>
<name>A0A392PCC3_9FABA</name>
<sequence length="78" mass="8394">MFAILLLVLFNFQGIMEGSSNSNRRGDNTFAGFQEGINKNMIDVPVPTMANAMPAAEHGIPNPHGDGLVIDPNAIARR</sequence>
<feature type="signal peptide" evidence="2">
    <location>
        <begin position="1"/>
        <end position="18"/>
    </location>
</feature>
<evidence type="ECO:0000256" key="2">
    <source>
        <dbReference type="SAM" id="SignalP"/>
    </source>
</evidence>
<proteinExistence type="predicted"/>
<evidence type="ECO:0000313" key="3">
    <source>
        <dbReference type="EMBL" id="MCI09267.1"/>
    </source>
</evidence>
<comment type="caution">
    <text evidence="3">The sequence shown here is derived from an EMBL/GenBank/DDBJ whole genome shotgun (WGS) entry which is preliminary data.</text>
</comment>
<organism evidence="3 4">
    <name type="scientific">Trifolium medium</name>
    <dbReference type="NCBI Taxonomy" id="97028"/>
    <lineage>
        <taxon>Eukaryota</taxon>
        <taxon>Viridiplantae</taxon>
        <taxon>Streptophyta</taxon>
        <taxon>Embryophyta</taxon>
        <taxon>Tracheophyta</taxon>
        <taxon>Spermatophyta</taxon>
        <taxon>Magnoliopsida</taxon>
        <taxon>eudicotyledons</taxon>
        <taxon>Gunneridae</taxon>
        <taxon>Pentapetalae</taxon>
        <taxon>rosids</taxon>
        <taxon>fabids</taxon>
        <taxon>Fabales</taxon>
        <taxon>Fabaceae</taxon>
        <taxon>Papilionoideae</taxon>
        <taxon>50 kb inversion clade</taxon>
        <taxon>NPAAA clade</taxon>
        <taxon>Hologalegina</taxon>
        <taxon>IRL clade</taxon>
        <taxon>Trifolieae</taxon>
        <taxon>Trifolium</taxon>
    </lineage>
</organism>
<keyword evidence="4" id="KW-1185">Reference proteome</keyword>
<feature type="region of interest" description="Disordered" evidence="1">
    <location>
        <begin position="58"/>
        <end position="78"/>
    </location>
</feature>
<dbReference type="AlphaFoldDB" id="A0A392PCC3"/>
<feature type="chain" id="PRO_5017459631" evidence="2">
    <location>
        <begin position="19"/>
        <end position="78"/>
    </location>
</feature>
<dbReference type="Proteomes" id="UP000265520">
    <property type="component" value="Unassembled WGS sequence"/>
</dbReference>
<keyword evidence="2" id="KW-0732">Signal</keyword>
<evidence type="ECO:0000256" key="1">
    <source>
        <dbReference type="SAM" id="MobiDB-lite"/>
    </source>
</evidence>
<evidence type="ECO:0000313" key="4">
    <source>
        <dbReference type="Proteomes" id="UP000265520"/>
    </source>
</evidence>
<protein>
    <submittedName>
        <fullName evidence="3">Uncharacterized protein</fullName>
    </submittedName>
</protein>
<accession>A0A392PCC3</accession>
<dbReference type="EMBL" id="LXQA010072007">
    <property type="protein sequence ID" value="MCI09267.1"/>
    <property type="molecule type" value="Genomic_DNA"/>
</dbReference>